<dbReference type="EMBL" id="CP063362">
    <property type="protein sequence ID" value="QRG05245.1"/>
    <property type="molecule type" value="Genomic_DNA"/>
</dbReference>
<keyword evidence="3 8" id="KW-0808">Transferase</keyword>
<keyword evidence="4" id="KW-0479">Metal-binding</keyword>
<keyword evidence="11" id="KW-1185">Reference proteome</keyword>
<evidence type="ECO:0000256" key="6">
    <source>
        <dbReference type="ARBA" id="ARBA00023229"/>
    </source>
</evidence>
<evidence type="ECO:0000256" key="7">
    <source>
        <dbReference type="ARBA" id="ARBA00069024"/>
    </source>
</evidence>
<dbReference type="InterPro" id="IPR000092">
    <property type="entry name" value="Polyprenyl_synt"/>
</dbReference>
<evidence type="ECO:0000256" key="4">
    <source>
        <dbReference type="ARBA" id="ARBA00022723"/>
    </source>
</evidence>
<dbReference type="FunFam" id="1.10.600.10:FF:000001">
    <property type="entry name" value="Geranylgeranyl diphosphate synthase"/>
    <property type="match status" value="1"/>
</dbReference>
<dbReference type="AlphaFoldDB" id="A0A974SH16"/>
<evidence type="ECO:0000256" key="1">
    <source>
        <dbReference type="ARBA" id="ARBA00001946"/>
    </source>
</evidence>
<evidence type="ECO:0000256" key="2">
    <source>
        <dbReference type="ARBA" id="ARBA00006706"/>
    </source>
</evidence>
<dbReference type="GO" id="GO:0016114">
    <property type="term" value="P:terpenoid biosynthetic process"/>
    <property type="evidence" value="ECO:0007669"/>
    <property type="project" value="UniProtKB-ARBA"/>
</dbReference>
<dbReference type="SUPFAM" id="SSF48576">
    <property type="entry name" value="Terpenoid synthases"/>
    <property type="match status" value="1"/>
</dbReference>
<evidence type="ECO:0000256" key="5">
    <source>
        <dbReference type="ARBA" id="ARBA00022842"/>
    </source>
</evidence>
<evidence type="ECO:0000256" key="8">
    <source>
        <dbReference type="RuleBase" id="RU004466"/>
    </source>
</evidence>
<organism evidence="10 11">
    <name type="scientific">Xanthobacter dioxanivorans</name>
    <dbReference type="NCBI Taxonomy" id="2528964"/>
    <lineage>
        <taxon>Bacteria</taxon>
        <taxon>Pseudomonadati</taxon>
        <taxon>Pseudomonadota</taxon>
        <taxon>Alphaproteobacteria</taxon>
        <taxon>Hyphomicrobiales</taxon>
        <taxon>Xanthobacteraceae</taxon>
        <taxon>Xanthobacter</taxon>
    </lineage>
</organism>
<dbReference type="SFLD" id="SFLDS00005">
    <property type="entry name" value="Isoprenoid_Synthase_Type_I"/>
    <property type="match status" value="1"/>
</dbReference>
<dbReference type="Pfam" id="PF00348">
    <property type="entry name" value="polyprenyl_synt"/>
    <property type="match status" value="1"/>
</dbReference>
<dbReference type="PROSITE" id="PS00444">
    <property type="entry name" value="POLYPRENYL_SYNTHASE_2"/>
    <property type="match status" value="1"/>
</dbReference>
<evidence type="ECO:0000256" key="9">
    <source>
        <dbReference type="SAM" id="MobiDB-lite"/>
    </source>
</evidence>
<keyword evidence="6" id="KW-0414">Isoprene biosynthesis</keyword>
<keyword evidence="5" id="KW-0460">Magnesium</keyword>
<feature type="region of interest" description="Disordered" evidence="9">
    <location>
        <begin position="1"/>
        <end position="34"/>
    </location>
</feature>
<proteinExistence type="inferred from homology"/>
<name>A0A974SH16_9HYPH</name>
<evidence type="ECO:0000313" key="10">
    <source>
        <dbReference type="EMBL" id="QRG05245.1"/>
    </source>
</evidence>
<dbReference type="GO" id="GO:0004659">
    <property type="term" value="F:prenyltransferase activity"/>
    <property type="evidence" value="ECO:0007669"/>
    <property type="project" value="InterPro"/>
</dbReference>
<comment type="similarity">
    <text evidence="2 8">Belongs to the FPP/GGPP synthase family.</text>
</comment>
<dbReference type="InterPro" id="IPR033749">
    <property type="entry name" value="Polyprenyl_synt_CS"/>
</dbReference>
<accession>A0A974SH16</accession>
<dbReference type="PANTHER" id="PTHR43281">
    <property type="entry name" value="FARNESYL DIPHOSPHATE SYNTHASE"/>
    <property type="match status" value="1"/>
</dbReference>
<dbReference type="PANTHER" id="PTHR43281:SF1">
    <property type="entry name" value="FARNESYL DIPHOSPHATE SYNTHASE"/>
    <property type="match status" value="1"/>
</dbReference>
<dbReference type="Proteomes" id="UP000596427">
    <property type="component" value="Chromosome"/>
</dbReference>
<evidence type="ECO:0000313" key="11">
    <source>
        <dbReference type="Proteomes" id="UP000596427"/>
    </source>
</evidence>
<dbReference type="GO" id="GO:0046872">
    <property type="term" value="F:metal ion binding"/>
    <property type="evidence" value="ECO:0007669"/>
    <property type="project" value="UniProtKB-KW"/>
</dbReference>
<gene>
    <name evidence="10" type="ORF">EZH22_19345</name>
</gene>
<sequence length="364" mass="37763">MGDMKRGRAFMAQKGGRNTRTETPASHDVARSNGAQGALQGALAVQMAEAPAGALHAEEAASAHSFPPRSRDLSYLRAVIDRRLGLLVPPPASHPAVLHAAMRHILLAPGKRLRPLLAMAAAIQLDASEHAALDFGCALEMIHASSLIVDDLPSMDDAAMRRSQPTTHVQYGEDVAVLAAIALLSRAFGVAAAAPAVPEPVRLDAVSILSLAVGSLGLCGGQYDDLRPSTGRSLAATEDVNRRKTGVLFSAAVEIAGRVAGADEAQFAHLRAVAGHVGRAYQILDDILDASSSAAALGKDVGKDAHKVTVIASLGAPRARKLLAEHLAGALSASKELGPNKDGQEPLRDFMDAAFGELMGPLAL</sequence>
<dbReference type="CDD" id="cd00685">
    <property type="entry name" value="Trans_IPPS_HT"/>
    <property type="match status" value="1"/>
</dbReference>
<protein>
    <recommendedName>
        <fullName evidence="7">Probable farnesyl diphosphate synthase</fullName>
    </recommendedName>
</protein>
<evidence type="ECO:0000256" key="3">
    <source>
        <dbReference type="ARBA" id="ARBA00022679"/>
    </source>
</evidence>
<dbReference type="Gene3D" id="1.10.600.10">
    <property type="entry name" value="Farnesyl Diphosphate Synthase"/>
    <property type="match status" value="1"/>
</dbReference>
<dbReference type="InterPro" id="IPR008949">
    <property type="entry name" value="Isoprenoid_synthase_dom_sf"/>
</dbReference>
<dbReference type="KEGG" id="xdi:EZH22_19345"/>
<reference evidence="10 11" key="1">
    <citation type="submission" date="2020-10" db="EMBL/GenBank/DDBJ databases">
        <title>Degradation of 1,4-Dioxane by Xanthobacter sp. YN2, via a Novel Group-2 Soluble Di-Iron Monooxygenase.</title>
        <authorList>
            <person name="Ma F."/>
            <person name="Wang Y."/>
            <person name="Yang J."/>
            <person name="Guo H."/>
            <person name="Su D."/>
            <person name="Yu L."/>
        </authorList>
    </citation>
    <scope>NUCLEOTIDE SEQUENCE [LARGE SCALE GENOMIC DNA]</scope>
    <source>
        <strain evidence="10 11">YN2</strain>
    </source>
</reference>
<comment type="cofactor">
    <cofactor evidence="1">
        <name>Mg(2+)</name>
        <dbReference type="ChEBI" id="CHEBI:18420"/>
    </cofactor>
</comment>